<dbReference type="InterPro" id="IPR001412">
    <property type="entry name" value="aa-tRNA-synth_I_CS"/>
</dbReference>
<dbReference type="GO" id="GO:0005829">
    <property type="term" value="C:cytosol"/>
    <property type="evidence" value="ECO:0007669"/>
    <property type="project" value="TreeGrafter"/>
</dbReference>
<dbReference type="PANTHER" id="PTHR11766">
    <property type="entry name" value="TYROSYL-TRNA SYNTHETASE"/>
    <property type="match status" value="1"/>
</dbReference>
<dbReference type="Gene3D" id="3.40.50.620">
    <property type="entry name" value="HUPs"/>
    <property type="match status" value="1"/>
</dbReference>
<keyword evidence="3 9" id="KW-0547">Nucleotide-binding</keyword>
<evidence type="ECO:0000313" key="11">
    <source>
        <dbReference type="Proteomes" id="UP000229816"/>
    </source>
</evidence>
<evidence type="ECO:0000256" key="7">
    <source>
        <dbReference type="ARBA" id="ARBA00048248"/>
    </source>
</evidence>
<evidence type="ECO:0000256" key="1">
    <source>
        <dbReference type="ARBA" id="ARBA00013160"/>
    </source>
</evidence>
<dbReference type="EC" id="6.1.1.1" evidence="1 8"/>
<dbReference type="InterPro" id="IPR024088">
    <property type="entry name" value="Tyr-tRNA-ligase_bac-type"/>
</dbReference>
<evidence type="ECO:0000256" key="8">
    <source>
        <dbReference type="NCBIfam" id="TIGR00234"/>
    </source>
</evidence>
<evidence type="ECO:0000256" key="5">
    <source>
        <dbReference type="ARBA" id="ARBA00022917"/>
    </source>
</evidence>
<keyword evidence="2 9" id="KW-0436">Ligase</keyword>
<dbReference type="SUPFAM" id="SSF52374">
    <property type="entry name" value="Nucleotidylyl transferase"/>
    <property type="match status" value="1"/>
</dbReference>
<organism evidence="10 11">
    <name type="scientific">Candidatus Shapirobacteria bacterium CG_4_9_14_0_2_um_filter_39_11</name>
    <dbReference type="NCBI Taxonomy" id="1974478"/>
    <lineage>
        <taxon>Bacteria</taxon>
        <taxon>Candidatus Shapironibacteriota</taxon>
    </lineage>
</organism>
<dbReference type="Pfam" id="PF00579">
    <property type="entry name" value="tRNA-synt_1b"/>
    <property type="match status" value="1"/>
</dbReference>
<evidence type="ECO:0000256" key="3">
    <source>
        <dbReference type="ARBA" id="ARBA00022741"/>
    </source>
</evidence>
<dbReference type="Proteomes" id="UP000229816">
    <property type="component" value="Unassembled WGS sequence"/>
</dbReference>
<evidence type="ECO:0000256" key="6">
    <source>
        <dbReference type="ARBA" id="ARBA00023146"/>
    </source>
</evidence>
<evidence type="ECO:0000256" key="4">
    <source>
        <dbReference type="ARBA" id="ARBA00022840"/>
    </source>
</evidence>
<dbReference type="Gene3D" id="1.10.240.10">
    <property type="entry name" value="Tyrosyl-Transfer RNA Synthetase"/>
    <property type="match status" value="1"/>
</dbReference>
<keyword evidence="5 9" id="KW-0648">Protein biosynthesis</keyword>
<comment type="catalytic activity">
    <reaction evidence="7">
        <text>tRNA(Tyr) + L-tyrosine + ATP = L-tyrosyl-tRNA(Tyr) + AMP + diphosphate + H(+)</text>
        <dbReference type="Rhea" id="RHEA:10220"/>
        <dbReference type="Rhea" id="RHEA-COMP:9706"/>
        <dbReference type="Rhea" id="RHEA-COMP:9707"/>
        <dbReference type="ChEBI" id="CHEBI:15378"/>
        <dbReference type="ChEBI" id="CHEBI:30616"/>
        <dbReference type="ChEBI" id="CHEBI:33019"/>
        <dbReference type="ChEBI" id="CHEBI:58315"/>
        <dbReference type="ChEBI" id="CHEBI:78442"/>
        <dbReference type="ChEBI" id="CHEBI:78536"/>
        <dbReference type="ChEBI" id="CHEBI:456215"/>
        <dbReference type="EC" id="6.1.1.1"/>
    </reaction>
</comment>
<accession>A0A2M8ES93</accession>
<evidence type="ECO:0000256" key="9">
    <source>
        <dbReference type="RuleBase" id="RU363036"/>
    </source>
</evidence>
<keyword evidence="6 9" id="KW-0030">Aminoacyl-tRNA synthetase</keyword>
<sequence>MKEMEPRTKQLLIQLEQRLLTEHRDLSALSAEEQFRIIADKVADHPEAITPVPQQGNNELLQKLKRAKERGGLLTVKFGIDPTGPEMHLGHAVPILMLRRFQQMGYKIQFVVGDFTARIGDPSGRLTGRPILTEQQIRENMRNYFEEAGLILDLNKKGRTETFYNSEWLGEMRMQDWLPLLQRVSASQMFQREDFQKRLEGGSSISMAELMYALFMAYDSVALKPDIEIGGIDQFLNLYWCRELMRFEGMKSEIFIVTNLLAGTSGETDSEGRFIKMGKSKKNYISVTENPREMYGKVMSIPDEVMWIWFRELTEISSEELKELKTEVEKGEIHPMDAKRMLARVVVGTFNHYDRNTIEKAERAFNQMFGKAKQLIPEDIKVITVTGGSRLVDILSKATGESKSNLKRMLASSRRGGIRILVENEYIPLTMEELSNKTVEGELIIKVGKRRYYRIQTAF</sequence>
<dbReference type="InterPro" id="IPR014729">
    <property type="entry name" value="Rossmann-like_a/b/a_fold"/>
</dbReference>
<protein>
    <recommendedName>
        <fullName evidence="1 8">Tyrosine--tRNA ligase</fullName>
        <ecNumber evidence="1 8">6.1.1.1</ecNumber>
    </recommendedName>
</protein>
<keyword evidence="4 9" id="KW-0067">ATP-binding</keyword>
<proteinExistence type="inferred from homology"/>
<dbReference type="InterPro" id="IPR002307">
    <property type="entry name" value="Tyr-tRNA-ligase"/>
</dbReference>
<dbReference type="AlphaFoldDB" id="A0A2M8ES93"/>
<evidence type="ECO:0000313" key="10">
    <source>
        <dbReference type="EMBL" id="PJC27969.1"/>
    </source>
</evidence>
<dbReference type="InterPro" id="IPR002305">
    <property type="entry name" value="aa-tRNA-synth_Ic"/>
</dbReference>
<dbReference type="EMBL" id="PFSF01000060">
    <property type="protein sequence ID" value="PJC27969.1"/>
    <property type="molecule type" value="Genomic_DNA"/>
</dbReference>
<comment type="similarity">
    <text evidence="9">Belongs to the class-I aminoacyl-tRNA synthetase family.</text>
</comment>
<dbReference type="PANTHER" id="PTHR11766:SF1">
    <property type="entry name" value="TYROSINE--TRNA LIGASE"/>
    <property type="match status" value="1"/>
</dbReference>
<gene>
    <name evidence="10" type="primary">tyrS</name>
    <name evidence="10" type="ORF">CO054_02715</name>
</gene>
<dbReference type="PRINTS" id="PR01040">
    <property type="entry name" value="TRNASYNTHTYR"/>
</dbReference>
<dbReference type="GO" id="GO:0006437">
    <property type="term" value="P:tyrosyl-tRNA aminoacylation"/>
    <property type="evidence" value="ECO:0007669"/>
    <property type="project" value="UniProtKB-UniRule"/>
</dbReference>
<reference evidence="11" key="1">
    <citation type="submission" date="2017-09" db="EMBL/GenBank/DDBJ databases">
        <title>Depth-based differentiation of microbial function through sediment-hosted aquifers and enrichment of novel symbionts in the deep terrestrial subsurface.</title>
        <authorList>
            <person name="Probst A.J."/>
            <person name="Ladd B."/>
            <person name="Jarett J.K."/>
            <person name="Geller-Mcgrath D.E."/>
            <person name="Sieber C.M.K."/>
            <person name="Emerson J.B."/>
            <person name="Anantharaman K."/>
            <person name="Thomas B.C."/>
            <person name="Malmstrom R."/>
            <person name="Stieglmeier M."/>
            <person name="Klingl A."/>
            <person name="Woyke T."/>
            <person name="Ryan C.M."/>
            <person name="Banfield J.F."/>
        </authorList>
    </citation>
    <scope>NUCLEOTIDE SEQUENCE [LARGE SCALE GENOMIC DNA]</scope>
</reference>
<dbReference type="NCBIfam" id="TIGR00234">
    <property type="entry name" value="tyrS"/>
    <property type="match status" value="1"/>
</dbReference>
<evidence type="ECO:0000256" key="2">
    <source>
        <dbReference type="ARBA" id="ARBA00022598"/>
    </source>
</evidence>
<dbReference type="GO" id="GO:0005524">
    <property type="term" value="F:ATP binding"/>
    <property type="evidence" value="ECO:0007669"/>
    <property type="project" value="UniProtKB-KW"/>
</dbReference>
<name>A0A2M8ES93_9BACT</name>
<dbReference type="PROSITE" id="PS00178">
    <property type="entry name" value="AA_TRNA_LIGASE_I"/>
    <property type="match status" value="1"/>
</dbReference>
<comment type="caution">
    <text evidence="10">The sequence shown here is derived from an EMBL/GenBank/DDBJ whole genome shotgun (WGS) entry which is preliminary data.</text>
</comment>
<dbReference type="GO" id="GO:0004831">
    <property type="term" value="F:tyrosine-tRNA ligase activity"/>
    <property type="evidence" value="ECO:0007669"/>
    <property type="project" value="UniProtKB-UniRule"/>
</dbReference>